<evidence type="ECO:0000256" key="13">
    <source>
        <dbReference type="ARBA" id="ARBA00061450"/>
    </source>
</evidence>
<keyword evidence="6" id="KW-0805">Transcription regulation</keyword>
<evidence type="ECO:0000256" key="3">
    <source>
        <dbReference type="ARBA" id="ARBA00022490"/>
    </source>
</evidence>
<comment type="subcellular location">
    <subcellularLocation>
        <location evidence="2">Cytoplasm</location>
    </subcellularLocation>
    <subcellularLocation>
        <location evidence="1">Nucleus</location>
    </subcellularLocation>
</comment>
<dbReference type="PANTHER" id="PTHR18834">
    <property type="entry name" value="STEROID RECEPTOR RNA ACTIVATOR 1"/>
    <property type="match status" value="1"/>
</dbReference>
<accession>A0A7J7EC36</accession>
<evidence type="ECO:0000256" key="7">
    <source>
        <dbReference type="ARBA" id="ARBA00023159"/>
    </source>
</evidence>
<reference evidence="19 20" key="1">
    <citation type="journal article" date="2020" name="Mol. Biol. Evol.">
        <title>Interspecific Gene Flow and the Evolution of Specialization in Black and White Rhinoceros.</title>
        <authorList>
            <person name="Moodley Y."/>
            <person name="Westbury M.V."/>
            <person name="Russo I.M."/>
            <person name="Gopalakrishnan S."/>
            <person name="Rakotoarivelo A."/>
            <person name="Olsen R.A."/>
            <person name="Prost S."/>
            <person name="Tunstall T."/>
            <person name="Ryder O.A."/>
            <person name="Dalen L."/>
            <person name="Bruford M.W."/>
        </authorList>
    </citation>
    <scope>NUCLEOTIDE SEQUENCE [LARGE SCALE GENOMIC DNA]</scope>
    <source>
        <strain evidence="19">SBR-YM</strain>
        <tissue evidence="19">Skin</tissue>
    </source>
</reference>
<evidence type="ECO:0000313" key="19">
    <source>
        <dbReference type="EMBL" id="KAF5913375.1"/>
    </source>
</evidence>
<gene>
    <name evidence="19" type="ORF">HPG69_016993</name>
</gene>
<dbReference type="Pfam" id="PF07304">
    <property type="entry name" value="SRA1"/>
    <property type="match status" value="1"/>
</dbReference>
<dbReference type="EMBL" id="JACDTQ010003641">
    <property type="protein sequence ID" value="KAF5913375.1"/>
    <property type="molecule type" value="Genomic_DNA"/>
</dbReference>
<evidence type="ECO:0000256" key="2">
    <source>
        <dbReference type="ARBA" id="ARBA00004496"/>
    </source>
</evidence>
<keyword evidence="20" id="KW-1185">Reference proteome</keyword>
<dbReference type="InterPro" id="IPR009917">
    <property type="entry name" value="SRA1/Sec31"/>
</dbReference>
<evidence type="ECO:0000256" key="14">
    <source>
        <dbReference type="ARBA" id="ARBA00063541"/>
    </source>
</evidence>
<dbReference type="GO" id="GO:0006915">
    <property type="term" value="P:apoptotic process"/>
    <property type="evidence" value="ECO:0007669"/>
    <property type="project" value="UniProtKB-KW"/>
</dbReference>
<evidence type="ECO:0000256" key="17">
    <source>
        <dbReference type="SAM" id="MobiDB-lite"/>
    </source>
</evidence>
<organism evidence="19 20">
    <name type="scientific">Diceros bicornis minor</name>
    <name type="common">South-central black rhinoceros</name>
    <dbReference type="NCBI Taxonomy" id="77932"/>
    <lineage>
        <taxon>Eukaryota</taxon>
        <taxon>Metazoa</taxon>
        <taxon>Chordata</taxon>
        <taxon>Craniata</taxon>
        <taxon>Vertebrata</taxon>
        <taxon>Euteleostomi</taxon>
        <taxon>Mammalia</taxon>
        <taxon>Eutheria</taxon>
        <taxon>Laurasiatheria</taxon>
        <taxon>Perissodactyla</taxon>
        <taxon>Rhinocerotidae</taxon>
        <taxon>Diceros</taxon>
    </lineage>
</organism>
<evidence type="ECO:0000256" key="9">
    <source>
        <dbReference type="ARBA" id="ARBA00023170"/>
    </source>
</evidence>
<protein>
    <recommendedName>
        <fullName evidence="15">Steroid receptor RNA activator 1</fullName>
    </recommendedName>
    <alternativeName>
        <fullName evidence="16">Steroid receptor RNA activator protein</fullName>
    </alternativeName>
</protein>
<dbReference type="InterPro" id="IPR040243">
    <property type="entry name" value="Steroid_recept_RNA_1"/>
</dbReference>
<evidence type="ECO:0000256" key="1">
    <source>
        <dbReference type="ARBA" id="ARBA00004123"/>
    </source>
</evidence>
<sequence>METSSPSGSRHNVPTAAPGVSEQLSYLEGSRQPPPSRARTNGLGCAAAPEVTRCPVGRAEAEMAELYVKPGNKERGWNDPPQFSYGLQTQAGGPKRTPLTKRVAAPQDGSPRVPISETSPGAPRMGPPPLSSKASRPPPVGSCPASSVEPTNFPVIECETLLEDVLKPLEQALEDCRGHTKKQVCDDISRRLALLQEQWAGGKLSTPVKKRMALLVQELSSHQWDAADDIHRSLMVDHVTEVSQWMVGVKRLIAEKRSLSSEEAKEEKSTATAEEHQTVPGVQRAP</sequence>
<feature type="domain" description="SRA1/Sec31" evidence="18">
    <location>
        <begin position="125"/>
        <end position="268"/>
    </location>
</feature>
<dbReference type="PANTHER" id="PTHR18834:SF2">
    <property type="entry name" value="STEROID RECEPTOR RNA ACTIVATOR 1"/>
    <property type="match status" value="1"/>
</dbReference>
<comment type="subunit">
    <text evidence="14">SRA1 RNA exists in a ribonucleoprotein complex containing NCOA1. The RNA also forms a complex with PUS1 and RARG in the nucleus. Interacts with AR.</text>
</comment>
<name>A0A7J7EC36_DICBM</name>
<evidence type="ECO:0000259" key="18">
    <source>
        <dbReference type="Pfam" id="PF07304"/>
    </source>
</evidence>
<dbReference type="GO" id="GO:0005634">
    <property type="term" value="C:nucleus"/>
    <property type="evidence" value="ECO:0007669"/>
    <property type="project" value="UniProtKB-SubCell"/>
</dbReference>
<feature type="compositionally biased region" description="Polar residues" evidence="17">
    <location>
        <begin position="1"/>
        <end position="12"/>
    </location>
</feature>
<keyword evidence="11" id="KW-0687">Ribonucleoprotein</keyword>
<dbReference type="Proteomes" id="UP000551758">
    <property type="component" value="Unassembled WGS sequence"/>
</dbReference>
<comment type="function">
    <text evidence="12">Functional RNA which acts as a transcriptional coactivator that selectively enhances steroid receptor-mediated transactivation ligand-independently through a mechanism involving the modulating N-terminal domain (AF-1) of steroid receptors. Also mediates transcriptional coactivation of steroid receptors ligand-dependently through the steroid-binding domain (AF-2). Enhances cellular proliferation and differentiation and promotes apoptosis in vivo. May play a role in tumorigenesis.</text>
</comment>
<keyword evidence="10" id="KW-0539">Nucleus</keyword>
<dbReference type="FunFam" id="1.20.940.10:FF:000006">
    <property type="entry name" value="steroid receptor RNA activator 1"/>
    <property type="match status" value="1"/>
</dbReference>
<keyword evidence="8" id="KW-0804">Transcription</keyword>
<dbReference type="GO" id="GO:0003713">
    <property type="term" value="F:transcription coactivator activity"/>
    <property type="evidence" value="ECO:0007669"/>
    <property type="project" value="InterPro"/>
</dbReference>
<keyword evidence="7" id="KW-0010">Activator</keyword>
<proteinExistence type="inferred from homology"/>
<keyword evidence="5" id="KW-0053">Apoptosis</keyword>
<evidence type="ECO:0000256" key="10">
    <source>
        <dbReference type="ARBA" id="ARBA00023242"/>
    </source>
</evidence>
<feature type="compositionally biased region" description="Pro residues" evidence="17">
    <location>
        <begin position="125"/>
        <end position="141"/>
    </location>
</feature>
<evidence type="ECO:0000256" key="16">
    <source>
        <dbReference type="ARBA" id="ARBA00081120"/>
    </source>
</evidence>
<evidence type="ECO:0000256" key="6">
    <source>
        <dbReference type="ARBA" id="ARBA00023015"/>
    </source>
</evidence>
<evidence type="ECO:0000313" key="20">
    <source>
        <dbReference type="Proteomes" id="UP000551758"/>
    </source>
</evidence>
<feature type="compositionally biased region" description="Basic and acidic residues" evidence="17">
    <location>
        <begin position="258"/>
        <end position="277"/>
    </location>
</feature>
<keyword evidence="9" id="KW-0675">Receptor</keyword>
<evidence type="ECO:0000256" key="8">
    <source>
        <dbReference type="ARBA" id="ARBA00023163"/>
    </source>
</evidence>
<keyword evidence="4" id="KW-0597">Phosphoprotein</keyword>
<dbReference type="GO" id="GO:1990904">
    <property type="term" value="C:ribonucleoprotein complex"/>
    <property type="evidence" value="ECO:0007669"/>
    <property type="project" value="UniProtKB-KW"/>
</dbReference>
<evidence type="ECO:0000256" key="12">
    <source>
        <dbReference type="ARBA" id="ARBA00059202"/>
    </source>
</evidence>
<keyword evidence="3" id="KW-0963">Cytoplasm</keyword>
<feature type="region of interest" description="Disordered" evidence="17">
    <location>
        <begin position="1"/>
        <end position="44"/>
    </location>
</feature>
<feature type="region of interest" description="Disordered" evidence="17">
    <location>
        <begin position="258"/>
        <end position="286"/>
    </location>
</feature>
<comment type="caution">
    <text evidence="19">The sequence shown here is derived from an EMBL/GenBank/DDBJ whole genome shotgun (WGS) entry which is preliminary data.</text>
</comment>
<dbReference type="AlphaFoldDB" id="A0A7J7EC36"/>
<evidence type="ECO:0000256" key="11">
    <source>
        <dbReference type="ARBA" id="ARBA00023274"/>
    </source>
</evidence>
<feature type="region of interest" description="Disordered" evidence="17">
    <location>
        <begin position="70"/>
        <end position="148"/>
    </location>
</feature>
<evidence type="ECO:0000256" key="15">
    <source>
        <dbReference type="ARBA" id="ARBA00073527"/>
    </source>
</evidence>
<dbReference type="GO" id="GO:0006357">
    <property type="term" value="P:regulation of transcription by RNA polymerase II"/>
    <property type="evidence" value="ECO:0007669"/>
    <property type="project" value="InterPro"/>
</dbReference>
<dbReference type="Gene3D" id="1.20.940.10">
    <property type="entry name" value="Functional domain of the splicing factor Prp18"/>
    <property type="match status" value="1"/>
</dbReference>
<dbReference type="GO" id="GO:0005737">
    <property type="term" value="C:cytoplasm"/>
    <property type="evidence" value="ECO:0007669"/>
    <property type="project" value="UniProtKB-SubCell"/>
</dbReference>
<comment type="similarity">
    <text evidence="13">Belongs to the SRA1 family.</text>
</comment>
<evidence type="ECO:0000256" key="5">
    <source>
        <dbReference type="ARBA" id="ARBA00022703"/>
    </source>
</evidence>
<evidence type="ECO:0000256" key="4">
    <source>
        <dbReference type="ARBA" id="ARBA00022553"/>
    </source>
</evidence>